<feature type="transmembrane region" description="Helical" evidence="10">
    <location>
        <begin position="246"/>
        <end position="265"/>
    </location>
</feature>
<feature type="transmembrane region" description="Helical" evidence="10">
    <location>
        <begin position="220"/>
        <end position="240"/>
    </location>
</feature>
<feature type="transmembrane region" description="Helical" evidence="10">
    <location>
        <begin position="113"/>
        <end position="131"/>
    </location>
</feature>
<evidence type="ECO:0000256" key="3">
    <source>
        <dbReference type="ARBA" id="ARBA00022676"/>
    </source>
</evidence>
<keyword evidence="5 10" id="KW-0812">Transmembrane</keyword>
<evidence type="ECO:0000256" key="9">
    <source>
        <dbReference type="ARBA" id="ARBA00024708"/>
    </source>
</evidence>
<organism evidence="12 13">
    <name type="scientific">Hydnum rufescens UP504</name>
    <dbReference type="NCBI Taxonomy" id="1448309"/>
    <lineage>
        <taxon>Eukaryota</taxon>
        <taxon>Fungi</taxon>
        <taxon>Dikarya</taxon>
        <taxon>Basidiomycota</taxon>
        <taxon>Agaricomycotina</taxon>
        <taxon>Agaricomycetes</taxon>
        <taxon>Cantharellales</taxon>
        <taxon>Hydnaceae</taxon>
        <taxon>Hydnum</taxon>
    </lineage>
</organism>
<comment type="similarity">
    <text evidence="2">Belongs to the glycosyltransferase 22 family. PIGB subfamily.</text>
</comment>
<comment type="caution">
    <text evidence="12">The sequence shown here is derived from an EMBL/GenBank/DDBJ whole genome shotgun (WGS) entry which is preliminary data.</text>
</comment>
<evidence type="ECO:0000256" key="1">
    <source>
        <dbReference type="ARBA" id="ARBA00004477"/>
    </source>
</evidence>
<evidence type="ECO:0000256" key="11">
    <source>
        <dbReference type="SAM" id="SignalP"/>
    </source>
</evidence>
<keyword evidence="8 10" id="KW-0472">Membrane</keyword>
<feature type="chain" id="PRO_5040472022" description="Mannosyltransferase" evidence="11">
    <location>
        <begin position="17"/>
        <end position="564"/>
    </location>
</feature>
<name>A0A9P6AWC6_9AGAM</name>
<dbReference type="Proteomes" id="UP000886523">
    <property type="component" value="Unassembled WGS sequence"/>
</dbReference>
<feature type="transmembrane region" description="Helical" evidence="10">
    <location>
        <begin position="183"/>
        <end position="211"/>
    </location>
</feature>
<evidence type="ECO:0000313" key="13">
    <source>
        <dbReference type="Proteomes" id="UP000886523"/>
    </source>
</evidence>
<dbReference type="OrthoDB" id="416834at2759"/>
<evidence type="ECO:0000256" key="4">
    <source>
        <dbReference type="ARBA" id="ARBA00022679"/>
    </source>
</evidence>
<feature type="transmembrane region" description="Helical" evidence="10">
    <location>
        <begin position="367"/>
        <end position="386"/>
    </location>
</feature>
<gene>
    <name evidence="12" type="ORF">BS47DRAFT_1317803</name>
</gene>
<evidence type="ECO:0000256" key="5">
    <source>
        <dbReference type="ARBA" id="ARBA00022692"/>
    </source>
</evidence>
<comment type="subcellular location">
    <subcellularLocation>
        <location evidence="1 10">Endoplasmic reticulum membrane</location>
        <topology evidence="1 10">Multi-pass membrane protein</topology>
    </subcellularLocation>
</comment>
<evidence type="ECO:0000313" key="12">
    <source>
        <dbReference type="EMBL" id="KAF9513125.1"/>
    </source>
</evidence>
<dbReference type="PANTHER" id="PTHR22760:SF4">
    <property type="entry name" value="GPI MANNOSYLTRANSFERASE 3"/>
    <property type="match status" value="1"/>
</dbReference>
<sequence length="564" mass="64527">MRIVLWLPIVIRLVLSLLTRTFFAPDEFYQSLEPAHHAVFGYGYLTWEWVSSSPIRSFTYPALFVPFYHTLRLLRLDHTYALIWAPKLLHGSFAALTDISTFLLAEKTIGPRYAFTALFLSLTSFYNVLALSRTLSNSFETMLTVSALCFWPLAQSSLSMYVGSAVGPWLPLTNFHPSRELRISVVLAAFACLMRPTNAVIWMILGINLLLSNQRMAPSILANVVPIGLMAIATNIAIDYQYYHRLVFTPLNFMWVNLSGVSLFYGQNPWHYYLTQALPILCGTSLPFCLLGFFQSARGTFGPEMQRLALVAGLATATYSMTGHKEWRFLHPLLPIFLISGSKIMVDSSHDRYHHRTDKRSLLPIRNVYKFIILSLLPVSLYVLFFHGRGQIAVMHYLRGTSPTELRSVGILMPCHSTPWQAFLHRPELEGGRLWTLTCEPPLAHQNLTTYIHQTNYFYDDPVMYLHKFFPPDVSPDFPATTPRPSLVGRRLPTPTDSDSWYHPWPSHLVFFDSLLRQHDASGNVSVQHILEDKGYKETWNSGWNGWEGDEQRRGSVRVWKWNG</sequence>
<dbReference type="GO" id="GO:0005789">
    <property type="term" value="C:endoplasmic reticulum membrane"/>
    <property type="evidence" value="ECO:0007669"/>
    <property type="project" value="UniProtKB-SubCell"/>
</dbReference>
<comment type="function">
    <text evidence="9">Mannosyltransferase involved in glycosylphosphatidylinositol-anchor biosynthesis. Transfers the third mannose to Man2-GlcN-acyl-PI during GPI precursor assembly.</text>
</comment>
<keyword evidence="6 10" id="KW-0256">Endoplasmic reticulum</keyword>
<dbReference type="GO" id="GO:0006506">
    <property type="term" value="P:GPI anchor biosynthetic process"/>
    <property type="evidence" value="ECO:0007669"/>
    <property type="project" value="TreeGrafter"/>
</dbReference>
<evidence type="ECO:0000256" key="2">
    <source>
        <dbReference type="ARBA" id="ARBA00006065"/>
    </source>
</evidence>
<keyword evidence="4" id="KW-0808">Transferase</keyword>
<keyword evidence="13" id="KW-1185">Reference proteome</keyword>
<dbReference type="EC" id="2.4.1.-" evidence="10"/>
<evidence type="ECO:0000256" key="8">
    <source>
        <dbReference type="ARBA" id="ARBA00023136"/>
    </source>
</evidence>
<feature type="signal peptide" evidence="11">
    <location>
        <begin position="1"/>
        <end position="16"/>
    </location>
</feature>
<feature type="transmembrane region" description="Helical" evidence="10">
    <location>
        <begin position="277"/>
        <end position="297"/>
    </location>
</feature>
<keyword evidence="3 10" id="KW-0328">Glycosyltransferase</keyword>
<evidence type="ECO:0000256" key="7">
    <source>
        <dbReference type="ARBA" id="ARBA00022989"/>
    </source>
</evidence>
<accession>A0A9P6AWC6</accession>
<proteinExistence type="inferred from homology"/>
<dbReference type="AlphaFoldDB" id="A0A9P6AWC6"/>
<dbReference type="EMBL" id="MU128977">
    <property type="protein sequence ID" value="KAF9513125.1"/>
    <property type="molecule type" value="Genomic_DNA"/>
</dbReference>
<dbReference type="GO" id="GO:0000026">
    <property type="term" value="F:alpha-1,2-mannosyltransferase activity"/>
    <property type="evidence" value="ECO:0007669"/>
    <property type="project" value="TreeGrafter"/>
</dbReference>
<feature type="transmembrane region" description="Helical" evidence="10">
    <location>
        <begin position="329"/>
        <end position="346"/>
    </location>
</feature>
<feature type="transmembrane region" description="Helical" evidence="10">
    <location>
        <begin position="143"/>
        <end position="163"/>
    </location>
</feature>
<keyword evidence="7 10" id="KW-1133">Transmembrane helix</keyword>
<dbReference type="PANTHER" id="PTHR22760">
    <property type="entry name" value="GLYCOSYLTRANSFERASE"/>
    <property type="match status" value="1"/>
</dbReference>
<evidence type="ECO:0000256" key="6">
    <source>
        <dbReference type="ARBA" id="ARBA00022824"/>
    </source>
</evidence>
<keyword evidence="11" id="KW-0732">Signal</keyword>
<reference evidence="12" key="1">
    <citation type="journal article" date="2020" name="Nat. Commun.">
        <title>Large-scale genome sequencing of mycorrhizal fungi provides insights into the early evolution of symbiotic traits.</title>
        <authorList>
            <person name="Miyauchi S."/>
            <person name="Kiss E."/>
            <person name="Kuo A."/>
            <person name="Drula E."/>
            <person name="Kohler A."/>
            <person name="Sanchez-Garcia M."/>
            <person name="Morin E."/>
            <person name="Andreopoulos B."/>
            <person name="Barry K.W."/>
            <person name="Bonito G."/>
            <person name="Buee M."/>
            <person name="Carver A."/>
            <person name="Chen C."/>
            <person name="Cichocki N."/>
            <person name="Clum A."/>
            <person name="Culley D."/>
            <person name="Crous P.W."/>
            <person name="Fauchery L."/>
            <person name="Girlanda M."/>
            <person name="Hayes R.D."/>
            <person name="Keri Z."/>
            <person name="LaButti K."/>
            <person name="Lipzen A."/>
            <person name="Lombard V."/>
            <person name="Magnuson J."/>
            <person name="Maillard F."/>
            <person name="Murat C."/>
            <person name="Nolan M."/>
            <person name="Ohm R.A."/>
            <person name="Pangilinan J."/>
            <person name="Pereira M.F."/>
            <person name="Perotto S."/>
            <person name="Peter M."/>
            <person name="Pfister S."/>
            <person name="Riley R."/>
            <person name="Sitrit Y."/>
            <person name="Stielow J.B."/>
            <person name="Szollosi G."/>
            <person name="Zifcakova L."/>
            <person name="Stursova M."/>
            <person name="Spatafora J.W."/>
            <person name="Tedersoo L."/>
            <person name="Vaario L.M."/>
            <person name="Yamada A."/>
            <person name="Yan M."/>
            <person name="Wang P."/>
            <person name="Xu J."/>
            <person name="Bruns T."/>
            <person name="Baldrian P."/>
            <person name="Vilgalys R."/>
            <person name="Dunand C."/>
            <person name="Henrissat B."/>
            <person name="Grigoriev I.V."/>
            <person name="Hibbett D."/>
            <person name="Nagy L.G."/>
            <person name="Martin F.M."/>
        </authorList>
    </citation>
    <scope>NUCLEOTIDE SEQUENCE</scope>
    <source>
        <strain evidence="12">UP504</strain>
    </source>
</reference>
<protein>
    <recommendedName>
        <fullName evidence="10">Mannosyltransferase</fullName>
        <ecNumber evidence="10">2.4.1.-</ecNumber>
    </recommendedName>
</protein>
<dbReference type="InterPro" id="IPR005599">
    <property type="entry name" value="GPI_mannosylTrfase"/>
</dbReference>
<dbReference type="Pfam" id="PF03901">
    <property type="entry name" value="Glyco_transf_22"/>
    <property type="match status" value="1"/>
</dbReference>
<evidence type="ECO:0000256" key="10">
    <source>
        <dbReference type="RuleBase" id="RU363075"/>
    </source>
</evidence>